<keyword evidence="1" id="KW-1133">Transmembrane helix</keyword>
<dbReference type="EMBL" id="VHIQ01000006">
    <property type="protein sequence ID" value="TPV32445.1"/>
    <property type="molecule type" value="Genomic_DNA"/>
</dbReference>
<feature type="transmembrane region" description="Helical" evidence="1">
    <location>
        <begin position="36"/>
        <end position="56"/>
    </location>
</feature>
<proteinExistence type="predicted"/>
<feature type="transmembrane region" description="Helical" evidence="1">
    <location>
        <begin position="68"/>
        <end position="89"/>
    </location>
</feature>
<evidence type="ECO:0008006" key="4">
    <source>
        <dbReference type="Google" id="ProtNLM"/>
    </source>
</evidence>
<organism evidence="2 3">
    <name type="scientific">Paucihalobacter ruber</name>
    <dbReference type="NCBI Taxonomy" id="2567861"/>
    <lineage>
        <taxon>Bacteria</taxon>
        <taxon>Pseudomonadati</taxon>
        <taxon>Bacteroidota</taxon>
        <taxon>Flavobacteriia</taxon>
        <taxon>Flavobacteriales</taxon>
        <taxon>Flavobacteriaceae</taxon>
        <taxon>Paucihalobacter</taxon>
    </lineage>
</organism>
<keyword evidence="1" id="KW-0472">Membrane</keyword>
<name>A0A506PGA4_9FLAO</name>
<evidence type="ECO:0000313" key="2">
    <source>
        <dbReference type="EMBL" id="TPV32445.1"/>
    </source>
</evidence>
<keyword evidence="1" id="KW-0812">Transmembrane</keyword>
<accession>A0A506PGA4</accession>
<dbReference type="RefSeq" id="WP_140990940.1">
    <property type="nucleotide sequence ID" value="NZ_VHIQ01000006.1"/>
</dbReference>
<sequence>MDTVIKEGKTLAIICYFTFIGLLIGITMNMEKRNEFVFFHARQMIGLLIMLAVSNITEKYVDSIFGTVLYFITVAAWFHSLLGAVRGQYRLIPYLGPKFQEWFKTLK</sequence>
<protein>
    <recommendedName>
        <fullName evidence="4">Chloroplast import component protein (Tic20)</fullName>
    </recommendedName>
</protein>
<evidence type="ECO:0000313" key="3">
    <source>
        <dbReference type="Proteomes" id="UP000317332"/>
    </source>
</evidence>
<comment type="caution">
    <text evidence="2">The sequence shown here is derived from an EMBL/GenBank/DDBJ whole genome shotgun (WGS) entry which is preliminary data.</text>
</comment>
<keyword evidence="3" id="KW-1185">Reference proteome</keyword>
<reference evidence="2 3" key="1">
    <citation type="submission" date="2019-06" db="EMBL/GenBank/DDBJ databases">
        <title>Flavobacteriaceae Paucihalobacterium erythroidium CWB-1, complete genome.</title>
        <authorList>
            <person name="Wu S."/>
        </authorList>
    </citation>
    <scope>NUCLEOTIDE SEQUENCE [LARGE SCALE GENOMIC DNA]</scope>
    <source>
        <strain evidence="2 3">CWB-1</strain>
    </source>
</reference>
<dbReference type="AlphaFoldDB" id="A0A506PGA4"/>
<evidence type="ECO:0000256" key="1">
    <source>
        <dbReference type="SAM" id="Phobius"/>
    </source>
</evidence>
<feature type="transmembrane region" description="Helical" evidence="1">
    <location>
        <begin position="12"/>
        <end position="30"/>
    </location>
</feature>
<gene>
    <name evidence="2" type="ORF">FJ651_12855</name>
</gene>
<dbReference type="Proteomes" id="UP000317332">
    <property type="component" value="Unassembled WGS sequence"/>
</dbReference>
<dbReference type="OrthoDB" id="6400719at2"/>